<sequence>MSLTCKLSAKLTVFAQNCYLKVTAWVLRGGRGEVSQIHKKKIGSVGTFSMFRHPLVEFGGRGLSVLVVGRTMVSGRAGFGWLTASEVACHLTLKHCTIDLLLIWAVQTCIYCGQEIAKMREWYLPGSGTVFPDMSFE</sequence>
<gene>
    <name evidence="1" type="ORF">LACBIDRAFT_327424</name>
</gene>
<dbReference type="AlphaFoldDB" id="B0DB14"/>
<proteinExistence type="predicted"/>
<dbReference type="InParanoid" id="B0DB14"/>
<dbReference type="GeneID" id="6076702"/>
<organism evidence="2">
    <name type="scientific">Laccaria bicolor (strain S238N-H82 / ATCC MYA-4686)</name>
    <name type="common">Bicoloured deceiver</name>
    <name type="synonym">Laccaria laccata var. bicolor</name>
    <dbReference type="NCBI Taxonomy" id="486041"/>
    <lineage>
        <taxon>Eukaryota</taxon>
        <taxon>Fungi</taxon>
        <taxon>Dikarya</taxon>
        <taxon>Basidiomycota</taxon>
        <taxon>Agaricomycotina</taxon>
        <taxon>Agaricomycetes</taxon>
        <taxon>Agaricomycetidae</taxon>
        <taxon>Agaricales</taxon>
        <taxon>Agaricineae</taxon>
        <taxon>Hydnangiaceae</taxon>
        <taxon>Laccaria</taxon>
    </lineage>
</organism>
<dbReference type="KEGG" id="lbc:LACBIDRAFT_327424"/>
<dbReference type="RefSeq" id="XP_001881375.1">
    <property type="nucleotide sequence ID" value="XM_001881340.1"/>
</dbReference>
<reference evidence="1 2" key="1">
    <citation type="journal article" date="2008" name="Nature">
        <title>The genome of Laccaria bicolor provides insights into mycorrhizal symbiosis.</title>
        <authorList>
            <person name="Martin F."/>
            <person name="Aerts A."/>
            <person name="Ahren D."/>
            <person name="Brun A."/>
            <person name="Danchin E.G.J."/>
            <person name="Duchaussoy F."/>
            <person name="Gibon J."/>
            <person name="Kohler A."/>
            <person name="Lindquist E."/>
            <person name="Pereda V."/>
            <person name="Salamov A."/>
            <person name="Shapiro H.J."/>
            <person name="Wuyts J."/>
            <person name="Blaudez D."/>
            <person name="Buee M."/>
            <person name="Brokstein P."/>
            <person name="Canbaeck B."/>
            <person name="Cohen D."/>
            <person name="Courty P.E."/>
            <person name="Coutinho P.M."/>
            <person name="Delaruelle C."/>
            <person name="Detter J.C."/>
            <person name="Deveau A."/>
            <person name="DiFazio S."/>
            <person name="Duplessis S."/>
            <person name="Fraissinet-Tachet L."/>
            <person name="Lucic E."/>
            <person name="Frey-Klett P."/>
            <person name="Fourrey C."/>
            <person name="Feussner I."/>
            <person name="Gay G."/>
            <person name="Grimwood J."/>
            <person name="Hoegger P.J."/>
            <person name="Jain P."/>
            <person name="Kilaru S."/>
            <person name="Labbe J."/>
            <person name="Lin Y.C."/>
            <person name="Legue V."/>
            <person name="Le Tacon F."/>
            <person name="Marmeisse R."/>
            <person name="Melayah D."/>
            <person name="Montanini B."/>
            <person name="Muratet M."/>
            <person name="Nehls U."/>
            <person name="Niculita-Hirzel H."/>
            <person name="Oudot-Le Secq M.P."/>
            <person name="Peter M."/>
            <person name="Quesneville H."/>
            <person name="Rajashekar B."/>
            <person name="Reich M."/>
            <person name="Rouhier N."/>
            <person name="Schmutz J."/>
            <person name="Yin T."/>
            <person name="Chalot M."/>
            <person name="Henrissat B."/>
            <person name="Kuees U."/>
            <person name="Lucas S."/>
            <person name="Van de Peer Y."/>
            <person name="Podila G.K."/>
            <person name="Polle A."/>
            <person name="Pukkila P.J."/>
            <person name="Richardson P.M."/>
            <person name="Rouze P."/>
            <person name="Sanders I.R."/>
            <person name="Stajich J.E."/>
            <person name="Tunlid A."/>
            <person name="Tuskan G."/>
            <person name="Grigoriev I.V."/>
        </authorList>
    </citation>
    <scope>NUCLEOTIDE SEQUENCE [LARGE SCALE GENOMIC DNA]</scope>
    <source>
        <strain evidence="2">S238N-H82 / ATCC MYA-4686</strain>
    </source>
</reference>
<name>B0DB14_LACBS</name>
<dbReference type="Proteomes" id="UP000001194">
    <property type="component" value="Unassembled WGS sequence"/>
</dbReference>
<dbReference type="EMBL" id="DS547102">
    <property type="protein sequence ID" value="EDR08305.1"/>
    <property type="molecule type" value="Genomic_DNA"/>
</dbReference>
<accession>B0DB14</accession>
<evidence type="ECO:0000313" key="2">
    <source>
        <dbReference type="Proteomes" id="UP000001194"/>
    </source>
</evidence>
<keyword evidence="2" id="KW-1185">Reference proteome</keyword>
<dbReference type="HOGENOM" id="CLU_1865445_0_0_1"/>
<protein>
    <submittedName>
        <fullName evidence="1">Predicted protein</fullName>
    </submittedName>
</protein>
<evidence type="ECO:0000313" key="1">
    <source>
        <dbReference type="EMBL" id="EDR08305.1"/>
    </source>
</evidence>